<dbReference type="STRING" id="338969.Rfer_3135"/>
<dbReference type="OrthoDB" id="9787654at2"/>
<evidence type="ECO:0000313" key="3">
    <source>
        <dbReference type="EMBL" id="ABD70844.1"/>
    </source>
</evidence>
<comment type="similarity">
    <text evidence="1">Belongs to the metallo-dependent hydrolases superfamily.</text>
</comment>
<reference evidence="4" key="1">
    <citation type="submission" date="2006-02" db="EMBL/GenBank/DDBJ databases">
        <title>Complete sequence of chromosome of Rhodoferax ferrireducens DSM 15236.</title>
        <authorList>
            <person name="Copeland A."/>
            <person name="Lucas S."/>
            <person name="Lapidus A."/>
            <person name="Barry K."/>
            <person name="Detter J.C."/>
            <person name="Glavina del Rio T."/>
            <person name="Hammon N."/>
            <person name="Israni S."/>
            <person name="Pitluck S."/>
            <person name="Brettin T."/>
            <person name="Bruce D."/>
            <person name="Han C."/>
            <person name="Tapia R."/>
            <person name="Gilna P."/>
            <person name="Kiss H."/>
            <person name="Schmutz J."/>
            <person name="Larimer F."/>
            <person name="Land M."/>
            <person name="Kyrpides N."/>
            <person name="Ivanova N."/>
            <person name="Richardson P."/>
        </authorList>
    </citation>
    <scope>NUCLEOTIDE SEQUENCE [LARGE SCALE GENOMIC DNA]</scope>
    <source>
        <strain evidence="4">ATCC BAA-621 / DSM 15236 / T118</strain>
    </source>
</reference>
<dbReference type="PANTHER" id="PTHR43569">
    <property type="entry name" value="AMIDOHYDROLASE"/>
    <property type="match status" value="1"/>
</dbReference>
<name>Q21TQ9_ALBFT</name>
<feature type="domain" description="Amidohydrolase-related" evidence="2">
    <location>
        <begin position="3"/>
        <end position="288"/>
    </location>
</feature>
<dbReference type="Gene3D" id="3.20.20.140">
    <property type="entry name" value="Metal-dependent hydrolases"/>
    <property type="match status" value="1"/>
</dbReference>
<evidence type="ECO:0000256" key="1">
    <source>
        <dbReference type="ARBA" id="ARBA00038310"/>
    </source>
</evidence>
<dbReference type="PANTHER" id="PTHR43569:SF2">
    <property type="entry name" value="AMIDOHYDROLASE-RELATED DOMAIN-CONTAINING PROTEIN"/>
    <property type="match status" value="1"/>
</dbReference>
<dbReference type="InterPro" id="IPR032466">
    <property type="entry name" value="Metal_Hydrolase"/>
</dbReference>
<evidence type="ECO:0000259" key="2">
    <source>
        <dbReference type="Pfam" id="PF04909"/>
    </source>
</evidence>
<sequence length="295" mass="32994">MKIDTHQHYWHYHAQDFPWISDSMPQLQRDCLPADCEAARRAAGVDGVVAVQARTLPEETDFLLHLADTHPEVVGVVGWADLGAADLKHRLEPWCEHAAFKGLRHILQDEADVAAWVNAAAVNHGMQLLQQRQLVYDVLVFEHQLPTVIEFCARHDAHWLVLDHVGKPALRDWGPKREQSRPWADSLSKLAALPHVMCKLSGLVTETHWNHGQGLSLADAQNIWACFDQALDAFGPERLMYGSDWPVCQLSSPYDAVHGLAQTWAKTALTPSGQEAFWSGNALRCYGLKLPTVTD</sequence>
<dbReference type="Proteomes" id="UP000008332">
    <property type="component" value="Chromosome"/>
</dbReference>
<organism evidence="3 4">
    <name type="scientific">Albidiferax ferrireducens (strain ATCC BAA-621 / DSM 15236 / T118)</name>
    <name type="common">Rhodoferax ferrireducens</name>
    <dbReference type="NCBI Taxonomy" id="338969"/>
    <lineage>
        <taxon>Bacteria</taxon>
        <taxon>Pseudomonadati</taxon>
        <taxon>Pseudomonadota</taxon>
        <taxon>Betaproteobacteria</taxon>
        <taxon>Burkholderiales</taxon>
        <taxon>Comamonadaceae</taxon>
        <taxon>Rhodoferax</taxon>
    </lineage>
</organism>
<dbReference type="GO" id="GO:0016787">
    <property type="term" value="F:hydrolase activity"/>
    <property type="evidence" value="ECO:0007669"/>
    <property type="project" value="UniProtKB-KW"/>
</dbReference>
<dbReference type="RefSeq" id="WP_011465407.1">
    <property type="nucleotide sequence ID" value="NC_007908.1"/>
</dbReference>
<keyword evidence="3" id="KW-0378">Hydrolase</keyword>
<dbReference type="EMBL" id="CP000267">
    <property type="protein sequence ID" value="ABD70844.1"/>
    <property type="molecule type" value="Genomic_DNA"/>
</dbReference>
<evidence type="ECO:0000313" key="4">
    <source>
        <dbReference type="Proteomes" id="UP000008332"/>
    </source>
</evidence>
<dbReference type="Pfam" id="PF04909">
    <property type="entry name" value="Amidohydro_2"/>
    <property type="match status" value="1"/>
</dbReference>
<gene>
    <name evidence="3" type="ordered locus">Rfer_3135</name>
</gene>
<dbReference type="KEGG" id="rfr:Rfer_3135"/>
<protein>
    <submittedName>
        <fullName evidence="3">Amidohydrolase 2</fullName>
    </submittedName>
</protein>
<dbReference type="AlphaFoldDB" id="Q21TQ9"/>
<proteinExistence type="inferred from homology"/>
<accession>Q21TQ9</accession>
<dbReference type="InterPro" id="IPR006680">
    <property type="entry name" value="Amidohydro-rel"/>
</dbReference>
<dbReference type="InterPro" id="IPR052350">
    <property type="entry name" value="Metallo-dep_Lactonases"/>
</dbReference>
<dbReference type="HOGENOM" id="CLU_044590_3_0_4"/>
<dbReference type="eggNOG" id="COG3618">
    <property type="taxonomic scope" value="Bacteria"/>
</dbReference>
<keyword evidence="4" id="KW-1185">Reference proteome</keyword>
<dbReference type="SUPFAM" id="SSF51556">
    <property type="entry name" value="Metallo-dependent hydrolases"/>
    <property type="match status" value="1"/>
</dbReference>